<feature type="transmembrane region" description="Helical" evidence="1">
    <location>
        <begin position="148"/>
        <end position="167"/>
    </location>
</feature>
<keyword evidence="1" id="KW-1133">Transmembrane helix</keyword>
<evidence type="ECO:0000256" key="1">
    <source>
        <dbReference type="SAM" id="Phobius"/>
    </source>
</evidence>
<keyword evidence="1" id="KW-0472">Membrane</keyword>
<reference evidence="2" key="1">
    <citation type="submission" date="2021-01" db="EMBL/GenBank/DDBJ databases">
        <authorList>
            <person name="Corre E."/>
            <person name="Pelletier E."/>
            <person name="Niang G."/>
            <person name="Scheremetjew M."/>
            <person name="Finn R."/>
            <person name="Kale V."/>
            <person name="Holt S."/>
            <person name="Cochrane G."/>
            <person name="Meng A."/>
            <person name="Brown T."/>
            <person name="Cohen L."/>
        </authorList>
    </citation>
    <scope>NUCLEOTIDE SEQUENCE</scope>
    <source>
        <strain evidence="2">NIES-2562</strain>
    </source>
</reference>
<proteinExistence type="predicted"/>
<accession>A0A7S3DBJ9</accession>
<dbReference type="AlphaFoldDB" id="A0A7S3DBJ9"/>
<sequence length="278" mass="31784">MMIWQGLFPSHDRWVYRLALRFSALKCVNVTGERRGREKTEDGTLRSRQSSMRKVFSSCTCENKKRRSGQGWSGVSLLFLLEGQLRIWYWDVLLFYRRALLQLVFVFVPVGVTQQSLFVVLQLLFLILHVHQSPYSSRLATYTETVSYAILLLVNMLNFPSVGFSSVTLPDTVQRRTFLQSLARVQSVLAFIALLGLGVVMGGVYGLKLFALFRSFQKKEKGSERGYRCCAMCPCSSFLRVLHREKRRKRNSSHHDLAVPLIDLESGAKCEAKIGEKT</sequence>
<feature type="transmembrane region" description="Helical" evidence="1">
    <location>
        <begin position="188"/>
        <end position="213"/>
    </location>
</feature>
<feature type="transmembrane region" description="Helical" evidence="1">
    <location>
        <begin position="103"/>
        <end position="128"/>
    </location>
</feature>
<evidence type="ECO:0000313" key="2">
    <source>
        <dbReference type="EMBL" id="CAE0252117.1"/>
    </source>
</evidence>
<organism evidence="2">
    <name type="scientific">Palpitomonas bilix</name>
    <dbReference type="NCBI Taxonomy" id="652834"/>
    <lineage>
        <taxon>Eukaryota</taxon>
        <taxon>Eukaryota incertae sedis</taxon>
    </lineage>
</organism>
<dbReference type="EMBL" id="HBIB01022026">
    <property type="protein sequence ID" value="CAE0252117.1"/>
    <property type="molecule type" value="Transcribed_RNA"/>
</dbReference>
<gene>
    <name evidence="2" type="ORF">PBIL07802_LOCUS14344</name>
</gene>
<name>A0A7S3DBJ9_9EUKA</name>
<keyword evidence="1" id="KW-0812">Transmembrane</keyword>
<protein>
    <submittedName>
        <fullName evidence="2">Uncharacterized protein</fullName>
    </submittedName>
</protein>